<dbReference type="EMBL" id="FOMZ01000006">
    <property type="protein sequence ID" value="SFD99189.1"/>
    <property type="molecule type" value="Genomic_DNA"/>
</dbReference>
<reference evidence="2" key="1">
    <citation type="submission" date="2016-10" db="EMBL/GenBank/DDBJ databases">
        <authorList>
            <person name="Varghese N."/>
            <person name="Submissions S."/>
        </authorList>
    </citation>
    <scope>NUCLEOTIDE SEQUENCE [LARGE SCALE GENOMIC DNA]</scope>
    <source>
        <strain evidence="2">DSM 45004</strain>
    </source>
</reference>
<evidence type="ECO:0000313" key="2">
    <source>
        <dbReference type="Proteomes" id="UP000198716"/>
    </source>
</evidence>
<accession>A0A1I1WVW6</accession>
<dbReference type="CDD" id="cd00586">
    <property type="entry name" value="4HBT"/>
    <property type="match status" value="1"/>
</dbReference>
<dbReference type="Pfam" id="PF13279">
    <property type="entry name" value="4HBT_2"/>
    <property type="match status" value="1"/>
</dbReference>
<keyword evidence="2" id="KW-1185">Reference proteome</keyword>
<dbReference type="InterPro" id="IPR029069">
    <property type="entry name" value="HotDog_dom_sf"/>
</dbReference>
<sequence length="150" mass="17216">MSTTFDIEHTVTADDTDYARNVFFADFLKWQGHSRDRFLMRYAPDFLEELNSARTVITTRCQCEYFLAVTVADTVSIRLSIPTVYFNLAILRFAYHLLDPDNNDPLVARGEQQVACVRRDENETVPTSWPREVLRAAEDLGGDVSRAFVD</sequence>
<proteinExistence type="predicted"/>
<dbReference type="RefSeq" id="WP_092926585.1">
    <property type="nucleotide sequence ID" value="NZ_FOMZ01000006.1"/>
</dbReference>
<evidence type="ECO:0000313" key="1">
    <source>
        <dbReference type="EMBL" id="SFD99189.1"/>
    </source>
</evidence>
<dbReference type="AlphaFoldDB" id="A0A1I1WVW6"/>
<dbReference type="Proteomes" id="UP000198716">
    <property type="component" value="Unassembled WGS sequence"/>
</dbReference>
<dbReference type="Gene3D" id="3.10.129.10">
    <property type="entry name" value="Hotdog Thioesterase"/>
    <property type="match status" value="1"/>
</dbReference>
<name>A0A1I1WVW6_9ACTN</name>
<protein>
    <submittedName>
        <fullName evidence="1">Enediyne biosynthesis thioesterase</fullName>
    </submittedName>
</protein>
<dbReference type="SUPFAM" id="SSF54637">
    <property type="entry name" value="Thioesterase/thiol ester dehydrase-isomerase"/>
    <property type="match status" value="1"/>
</dbReference>
<gene>
    <name evidence="1" type="ORF">SAMN04487819_106142</name>
</gene>
<organism evidence="1 2">
    <name type="scientific">Actinopolyspora alba</name>
    <dbReference type="NCBI Taxonomy" id="673379"/>
    <lineage>
        <taxon>Bacteria</taxon>
        <taxon>Bacillati</taxon>
        <taxon>Actinomycetota</taxon>
        <taxon>Actinomycetes</taxon>
        <taxon>Actinopolysporales</taxon>
        <taxon>Actinopolysporaceae</taxon>
        <taxon>Actinopolyspora</taxon>
        <taxon>Actinopolyspora alba group</taxon>
    </lineage>
</organism>